<dbReference type="AlphaFoldDB" id="A0A1G1KVL8"/>
<dbReference type="CDD" id="cd03424">
    <property type="entry name" value="NUDIX_ADPRase_Nudt5_UGPPase_Nudt14"/>
    <property type="match status" value="1"/>
</dbReference>
<dbReference type="InterPro" id="IPR020476">
    <property type="entry name" value="Nudix_hydrolase"/>
</dbReference>
<dbReference type="Proteomes" id="UP000178187">
    <property type="component" value="Unassembled WGS sequence"/>
</dbReference>
<dbReference type="PANTHER" id="PTHR11839:SF18">
    <property type="entry name" value="NUDIX HYDROLASE DOMAIN-CONTAINING PROTEIN"/>
    <property type="match status" value="1"/>
</dbReference>
<dbReference type="PRINTS" id="PR00502">
    <property type="entry name" value="NUDIXFAMILY"/>
</dbReference>
<dbReference type="GO" id="GO:0019693">
    <property type="term" value="P:ribose phosphate metabolic process"/>
    <property type="evidence" value="ECO:0007669"/>
    <property type="project" value="TreeGrafter"/>
</dbReference>
<dbReference type="PROSITE" id="PS51462">
    <property type="entry name" value="NUDIX"/>
    <property type="match status" value="1"/>
</dbReference>
<dbReference type="PANTHER" id="PTHR11839">
    <property type="entry name" value="UDP/ADP-SUGAR PYROPHOSPHATASE"/>
    <property type="match status" value="1"/>
</dbReference>
<evidence type="ECO:0000256" key="6">
    <source>
        <dbReference type="ARBA" id="ARBA00032162"/>
    </source>
</evidence>
<comment type="cofactor">
    <cofactor evidence="2">
        <name>Mg(2+)</name>
        <dbReference type="ChEBI" id="CHEBI:18420"/>
    </cofactor>
</comment>
<gene>
    <name evidence="10" type="ORF">A3G33_03000</name>
</gene>
<dbReference type="InterPro" id="IPR000086">
    <property type="entry name" value="NUDIX_hydrolase_dom"/>
</dbReference>
<comment type="similarity">
    <text evidence="3">Belongs to the Nudix hydrolase family. NudK subfamily.</text>
</comment>
<organism evidence="10 11">
    <name type="scientific">Candidatus Danuiimicrobium aquiferis</name>
    <dbReference type="NCBI Taxonomy" id="1801832"/>
    <lineage>
        <taxon>Bacteria</taxon>
        <taxon>Pseudomonadati</taxon>
        <taxon>Candidatus Omnitrophota</taxon>
        <taxon>Candidatus Danuiimicrobium</taxon>
    </lineage>
</organism>
<accession>A0A1G1KVL8</accession>
<evidence type="ECO:0000259" key="9">
    <source>
        <dbReference type="PROSITE" id="PS51462"/>
    </source>
</evidence>
<comment type="catalytic activity">
    <reaction evidence="1">
        <text>GDP-alpha-D-mannose + H2O = alpha-D-mannose 1-phosphate + GMP + 2 H(+)</text>
        <dbReference type="Rhea" id="RHEA:27978"/>
        <dbReference type="ChEBI" id="CHEBI:15377"/>
        <dbReference type="ChEBI" id="CHEBI:15378"/>
        <dbReference type="ChEBI" id="CHEBI:57527"/>
        <dbReference type="ChEBI" id="CHEBI:58115"/>
        <dbReference type="ChEBI" id="CHEBI:58409"/>
    </reaction>
</comment>
<dbReference type="InterPro" id="IPR020084">
    <property type="entry name" value="NUDIX_hydrolase_CS"/>
</dbReference>
<reference evidence="10 11" key="1">
    <citation type="journal article" date="2016" name="Nat. Commun.">
        <title>Thousands of microbial genomes shed light on interconnected biogeochemical processes in an aquifer system.</title>
        <authorList>
            <person name="Anantharaman K."/>
            <person name="Brown C.T."/>
            <person name="Hug L.A."/>
            <person name="Sharon I."/>
            <person name="Castelle C.J."/>
            <person name="Probst A.J."/>
            <person name="Thomas B.C."/>
            <person name="Singh A."/>
            <person name="Wilkins M.J."/>
            <person name="Karaoz U."/>
            <person name="Brodie E.L."/>
            <person name="Williams K.H."/>
            <person name="Hubbard S.S."/>
            <person name="Banfield J.F."/>
        </authorList>
    </citation>
    <scope>NUCLEOTIDE SEQUENCE [LARGE SCALE GENOMIC DNA]</scope>
</reference>
<evidence type="ECO:0000256" key="1">
    <source>
        <dbReference type="ARBA" id="ARBA00000847"/>
    </source>
</evidence>
<name>A0A1G1KVL8_9BACT</name>
<evidence type="ECO:0000256" key="5">
    <source>
        <dbReference type="ARBA" id="ARBA00022801"/>
    </source>
</evidence>
<dbReference type="GO" id="GO:0006753">
    <property type="term" value="P:nucleoside phosphate metabolic process"/>
    <property type="evidence" value="ECO:0007669"/>
    <property type="project" value="TreeGrafter"/>
</dbReference>
<proteinExistence type="inferred from homology"/>
<dbReference type="PROSITE" id="PS00893">
    <property type="entry name" value="NUDIX_BOX"/>
    <property type="match status" value="1"/>
</dbReference>
<dbReference type="EMBL" id="MHFR01000045">
    <property type="protein sequence ID" value="OGW96947.1"/>
    <property type="molecule type" value="Genomic_DNA"/>
</dbReference>
<evidence type="ECO:0000256" key="2">
    <source>
        <dbReference type="ARBA" id="ARBA00001946"/>
    </source>
</evidence>
<comment type="caution">
    <text evidence="10">The sequence shown here is derived from an EMBL/GenBank/DDBJ whole genome shotgun (WGS) entry which is preliminary data.</text>
</comment>
<keyword evidence="5 8" id="KW-0378">Hydrolase</keyword>
<sequence>MSSKGNSNFKTLSRKVIFKGKIFTLETVCKKAPNGKFLKHDIVRHPGAVVVIPVLSKDRFVMIRQYRSALDSVIWEFPAGTLEKGESPLACAKREIIEEIGFEARKWKKLGVFYPAPGFSTECLSLYLAHDLRPKRSAKDSDEFITRKILRLTQLQTMVSRGIIIDAKTLVGLLYYQMWNKKQASF</sequence>
<evidence type="ECO:0000256" key="4">
    <source>
        <dbReference type="ARBA" id="ARBA00016377"/>
    </source>
</evidence>
<evidence type="ECO:0000313" key="10">
    <source>
        <dbReference type="EMBL" id="OGW96947.1"/>
    </source>
</evidence>
<evidence type="ECO:0000256" key="3">
    <source>
        <dbReference type="ARBA" id="ARBA00007275"/>
    </source>
</evidence>
<dbReference type="GO" id="GO:0016462">
    <property type="term" value="F:pyrophosphatase activity"/>
    <property type="evidence" value="ECO:0007669"/>
    <property type="project" value="UniProtKB-ARBA"/>
</dbReference>
<feature type="domain" description="Nudix hydrolase" evidence="9">
    <location>
        <begin position="43"/>
        <end position="172"/>
    </location>
</feature>
<evidence type="ECO:0000313" key="11">
    <source>
        <dbReference type="Proteomes" id="UP000178187"/>
    </source>
</evidence>
<dbReference type="Gene3D" id="3.90.79.10">
    <property type="entry name" value="Nucleoside Triphosphate Pyrophosphohydrolase"/>
    <property type="match status" value="1"/>
</dbReference>
<dbReference type="Pfam" id="PF00293">
    <property type="entry name" value="NUDIX"/>
    <property type="match status" value="1"/>
</dbReference>
<evidence type="ECO:0000256" key="7">
    <source>
        <dbReference type="ARBA" id="ARBA00032272"/>
    </source>
</evidence>
<dbReference type="InterPro" id="IPR015797">
    <property type="entry name" value="NUDIX_hydrolase-like_dom_sf"/>
</dbReference>
<dbReference type="SUPFAM" id="SSF55811">
    <property type="entry name" value="Nudix"/>
    <property type="match status" value="1"/>
</dbReference>
<protein>
    <recommendedName>
        <fullName evidence="4">GDP-mannose pyrophosphatase</fullName>
    </recommendedName>
    <alternativeName>
        <fullName evidence="6">GDP-mannose hydrolase</fullName>
    </alternativeName>
    <alternativeName>
        <fullName evidence="7">GDPMK</fullName>
    </alternativeName>
</protein>
<evidence type="ECO:0000256" key="8">
    <source>
        <dbReference type="RuleBase" id="RU003476"/>
    </source>
</evidence>